<dbReference type="EMBL" id="JBAFUR010000003">
    <property type="protein sequence ID" value="MFG1253077.1"/>
    <property type="molecule type" value="Genomic_DNA"/>
</dbReference>
<dbReference type="InterPro" id="IPR029045">
    <property type="entry name" value="ClpP/crotonase-like_dom_sf"/>
</dbReference>
<keyword evidence="6" id="KW-0560">Oxidoreductase</keyword>
<comment type="catalytic activity">
    <reaction evidence="13">
        <text>a (3S)-3-hydroxyacyl-CoA + NAD(+) = a 3-oxoacyl-CoA + NADH + H(+)</text>
        <dbReference type="Rhea" id="RHEA:22432"/>
        <dbReference type="ChEBI" id="CHEBI:15378"/>
        <dbReference type="ChEBI" id="CHEBI:57318"/>
        <dbReference type="ChEBI" id="CHEBI:57540"/>
        <dbReference type="ChEBI" id="CHEBI:57945"/>
        <dbReference type="ChEBI" id="CHEBI:90726"/>
        <dbReference type="EC" id="1.1.1.35"/>
    </reaction>
</comment>
<keyword evidence="4" id="KW-0276">Fatty acid metabolism</keyword>
<evidence type="ECO:0000256" key="6">
    <source>
        <dbReference type="ARBA" id="ARBA00023002"/>
    </source>
</evidence>
<dbReference type="PANTHER" id="PTHR23309:SF51">
    <property type="entry name" value="3-HYDROXYACYL-COA DEHYDROGENASE-RELATED"/>
    <property type="match status" value="1"/>
</dbReference>
<dbReference type="InterPro" id="IPR018376">
    <property type="entry name" value="Enoyl-CoA_hyd/isom_CS"/>
</dbReference>
<evidence type="ECO:0000256" key="4">
    <source>
        <dbReference type="ARBA" id="ARBA00022832"/>
    </source>
</evidence>
<evidence type="ECO:0000256" key="10">
    <source>
        <dbReference type="ARBA" id="ARBA00023235"/>
    </source>
</evidence>
<dbReference type="Proteomes" id="UP001604043">
    <property type="component" value="Unassembled WGS sequence"/>
</dbReference>
<dbReference type="Gene3D" id="1.10.1040.50">
    <property type="match status" value="1"/>
</dbReference>
<gene>
    <name evidence="17" type="ORF">V5F30_12790</name>
</gene>
<evidence type="ECO:0000256" key="11">
    <source>
        <dbReference type="ARBA" id="ARBA00023239"/>
    </source>
</evidence>
<comment type="similarity">
    <text evidence="3">In the N-terminal section; belongs to the enoyl-CoA hydratase/isomerase family.</text>
</comment>
<dbReference type="SUPFAM" id="SSF48179">
    <property type="entry name" value="6-phosphogluconate dehydrogenase C-terminal domain-like"/>
    <property type="match status" value="2"/>
</dbReference>
<dbReference type="InterPro" id="IPR036291">
    <property type="entry name" value="NAD(P)-bd_dom_sf"/>
</dbReference>
<sequence length="706" mass="73059">MTDQPPAAPRGAPPHAESVPVSITRHGTVAVVHIDHAPVNALSRGVRQGLIDAVQSLDGDAAVSALVLSGGPGRFIAGADLREMALPPDEPFLPEVVGAIDACTKPVVAALDGAALGGGCEIALACDLRLGSAKALVGLTETRLGIIPGAGGTQRLVRLVGVAQAIALVCEGRVLKAGEALALGLLDAVVEGDLLTEAIARAPAAAKRRLSALPVPVGDPAEEAAAAAKALKGAKGVPAIAEAIRVITASKDGDFAAGLALERAAFLALRESPEAKALRHLFLAEREAVKVPGLEGAKARSVSSAAVIGAGTMGAGIAVALLDAGYPVILVERDDEAAQAGVARIDALYARQVKSNRIDEARKAERLARLLPASDYAALAQADLIVEAAFEDMGVKTDIFRRLDKVAKQGAVLATNTSYLDLDAIAAATARPQDVVGLHFFAPANVMKLLEVVKATRTAPDVLATALALAKKMGKQPVVAGNCDGFIGNRIYAVYRRHAEYLVEDGAAPEEVDAALEAFGFAMGIFAVSDMSGLDIAYAMRKRRAAARDPNERYVSIADTLVEAGRLGRKTNGGWYAYDADGNRSPDPAVTQIIAEARAAKGIQPRSFTQEQIQLRLLAVMANEGAKELAEGIALRPSDIDLAFVNGYGFPRLKGGPMHAADALGLPTILTEIKVAHATGGAGSEPAELLAQLAAEGRTFADWQKA</sequence>
<evidence type="ECO:0000256" key="12">
    <source>
        <dbReference type="ARBA" id="ARBA00023268"/>
    </source>
</evidence>
<keyword evidence="7" id="KW-0520">NAD</keyword>
<evidence type="ECO:0000256" key="9">
    <source>
        <dbReference type="ARBA" id="ARBA00023140"/>
    </source>
</evidence>
<evidence type="ECO:0000256" key="5">
    <source>
        <dbReference type="ARBA" id="ARBA00022963"/>
    </source>
</evidence>
<evidence type="ECO:0000259" key="15">
    <source>
        <dbReference type="Pfam" id="PF00725"/>
    </source>
</evidence>
<dbReference type="InterPro" id="IPR006108">
    <property type="entry name" value="3HC_DH_C"/>
</dbReference>
<comment type="pathway">
    <text evidence="2">Lipid metabolism; fatty acid beta-oxidation.</text>
</comment>
<accession>A0ABW6ZGZ1</accession>
<dbReference type="Pfam" id="PF00378">
    <property type="entry name" value="ECH_1"/>
    <property type="match status" value="1"/>
</dbReference>
<organism evidence="17 18">
    <name type="scientific">Xanthobacter aminoxidans</name>
    <dbReference type="NCBI Taxonomy" id="186280"/>
    <lineage>
        <taxon>Bacteria</taxon>
        <taxon>Pseudomonadati</taxon>
        <taxon>Pseudomonadota</taxon>
        <taxon>Alphaproteobacteria</taxon>
        <taxon>Hyphomicrobiales</taxon>
        <taxon>Xanthobacteraceae</taxon>
        <taxon>Xanthobacter</taxon>
    </lineage>
</organism>
<proteinExistence type="inferred from homology"/>
<dbReference type="CDD" id="cd06558">
    <property type="entry name" value="crotonase-like"/>
    <property type="match status" value="1"/>
</dbReference>
<dbReference type="Pfam" id="PF02737">
    <property type="entry name" value="3HCDH_N"/>
    <property type="match status" value="1"/>
</dbReference>
<name>A0ABW6ZGZ1_9HYPH</name>
<evidence type="ECO:0000256" key="7">
    <source>
        <dbReference type="ARBA" id="ARBA00023027"/>
    </source>
</evidence>
<evidence type="ECO:0000313" key="18">
    <source>
        <dbReference type="Proteomes" id="UP001604043"/>
    </source>
</evidence>
<keyword evidence="10" id="KW-0413">Isomerase</keyword>
<keyword evidence="8" id="KW-0443">Lipid metabolism</keyword>
<dbReference type="InterPro" id="IPR001753">
    <property type="entry name" value="Enoyl-CoA_hydra/iso"/>
</dbReference>
<evidence type="ECO:0000256" key="1">
    <source>
        <dbReference type="ARBA" id="ARBA00004275"/>
    </source>
</evidence>
<keyword evidence="11" id="KW-0456">Lyase</keyword>
<dbReference type="PANTHER" id="PTHR23309">
    <property type="entry name" value="3-HYDROXYACYL-COA DEHYROGENASE"/>
    <property type="match status" value="1"/>
</dbReference>
<dbReference type="SUPFAM" id="SSF51735">
    <property type="entry name" value="NAD(P)-binding Rossmann-fold domains"/>
    <property type="match status" value="1"/>
</dbReference>
<evidence type="ECO:0000256" key="8">
    <source>
        <dbReference type="ARBA" id="ARBA00023098"/>
    </source>
</evidence>
<dbReference type="PROSITE" id="PS00166">
    <property type="entry name" value="ENOYL_COA_HYDRATASE"/>
    <property type="match status" value="1"/>
</dbReference>
<keyword evidence="9" id="KW-0576">Peroxisome</keyword>
<keyword evidence="12" id="KW-0511">Multifunctional enzyme</keyword>
<evidence type="ECO:0000259" key="16">
    <source>
        <dbReference type="Pfam" id="PF02737"/>
    </source>
</evidence>
<evidence type="ECO:0000256" key="14">
    <source>
        <dbReference type="RuleBase" id="RU003707"/>
    </source>
</evidence>
<dbReference type="InterPro" id="IPR008927">
    <property type="entry name" value="6-PGluconate_DH-like_C_sf"/>
</dbReference>
<dbReference type="InterPro" id="IPR006176">
    <property type="entry name" value="3-OHacyl-CoA_DH_NAD-bd"/>
</dbReference>
<keyword evidence="5" id="KW-0442">Lipid degradation</keyword>
<feature type="domain" description="3-hydroxyacyl-CoA dehydrogenase C-terminal" evidence="15">
    <location>
        <begin position="485"/>
        <end position="578"/>
    </location>
</feature>
<reference evidence="17 18" key="1">
    <citation type="submission" date="2024-02" db="EMBL/GenBank/DDBJ databases">
        <title>Expansion and revision of Xanthobacter and proposal of Roseixanthobacter gen. nov.</title>
        <authorList>
            <person name="Soltysiak M.P.M."/>
            <person name="Jalihal A."/>
            <person name="Ory A."/>
            <person name="Chrisophersen C."/>
            <person name="Lee A.D."/>
            <person name="Boulton J."/>
            <person name="Springer M."/>
        </authorList>
    </citation>
    <scope>NUCLEOTIDE SEQUENCE [LARGE SCALE GENOMIC DNA]</scope>
    <source>
        <strain evidence="17 18">CB5</strain>
    </source>
</reference>
<comment type="similarity">
    <text evidence="14">Belongs to the enoyl-CoA hydratase/isomerase family.</text>
</comment>
<feature type="domain" description="3-hydroxyacyl-CoA dehydrogenase C-terminal" evidence="15">
    <location>
        <begin position="616"/>
        <end position="698"/>
    </location>
</feature>
<evidence type="ECO:0000256" key="3">
    <source>
        <dbReference type="ARBA" id="ARBA00008750"/>
    </source>
</evidence>
<dbReference type="Gene3D" id="3.90.226.10">
    <property type="entry name" value="2-enoyl-CoA Hydratase, Chain A, domain 1"/>
    <property type="match status" value="1"/>
</dbReference>
<dbReference type="RefSeq" id="WP_394009115.1">
    <property type="nucleotide sequence ID" value="NZ_JBAFUR010000003.1"/>
</dbReference>
<dbReference type="Gene3D" id="3.40.50.720">
    <property type="entry name" value="NAD(P)-binding Rossmann-like Domain"/>
    <property type="match status" value="1"/>
</dbReference>
<comment type="subcellular location">
    <subcellularLocation>
        <location evidence="1">Peroxisome</location>
    </subcellularLocation>
</comment>
<comment type="caution">
    <text evidence="17">The sequence shown here is derived from an EMBL/GenBank/DDBJ whole genome shotgun (WGS) entry which is preliminary data.</text>
</comment>
<dbReference type="SUPFAM" id="SSF52096">
    <property type="entry name" value="ClpP/crotonase"/>
    <property type="match status" value="1"/>
</dbReference>
<evidence type="ECO:0000313" key="17">
    <source>
        <dbReference type="EMBL" id="MFG1253077.1"/>
    </source>
</evidence>
<evidence type="ECO:0000256" key="2">
    <source>
        <dbReference type="ARBA" id="ARBA00005005"/>
    </source>
</evidence>
<protein>
    <submittedName>
        <fullName evidence="17">3-hydroxyacyl-CoA dehydrogenase NAD-binding domain-containing protein</fullName>
    </submittedName>
</protein>
<dbReference type="Pfam" id="PF00725">
    <property type="entry name" value="3HCDH"/>
    <property type="match status" value="2"/>
</dbReference>
<keyword evidence="18" id="KW-1185">Reference proteome</keyword>
<evidence type="ECO:0000256" key="13">
    <source>
        <dbReference type="ARBA" id="ARBA00049556"/>
    </source>
</evidence>
<feature type="domain" description="3-hydroxyacyl-CoA dehydrogenase NAD binding" evidence="16">
    <location>
        <begin position="305"/>
        <end position="482"/>
    </location>
</feature>